<dbReference type="InterPro" id="IPR044946">
    <property type="entry name" value="Restrct_endonuc_typeI_TRD_sf"/>
</dbReference>
<accession>A0A4R6Q363</accession>
<organism evidence="5 6">
    <name type="scientific">Aminicella lysinilytica</name>
    <dbReference type="NCBI Taxonomy" id="433323"/>
    <lineage>
        <taxon>Bacteria</taxon>
        <taxon>Bacillati</taxon>
        <taxon>Bacillota</taxon>
        <taxon>Clostridia</taxon>
        <taxon>Peptostreptococcales</taxon>
        <taxon>Anaerovoracaceae</taxon>
        <taxon>Aminicella</taxon>
    </lineage>
</organism>
<evidence type="ECO:0000313" key="5">
    <source>
        <dbReference type="EMBL" id="TDP56365.1"/>
    </source>
</evidence>
<reference evidence="5 6" key="1">
    <citation type="submission" date="2019-03" db="EMBL/GenBank/DDBJ databases">
        <title>Genomic Encyclopedia of Type Strains, Phase IV (KMG-IV): sequencing the most valuable type-strain genomes for metagenomic binning, comparative biology and taxonomic classification.</title>
        <authorList>
            <person name="Goeker M."/>
        </authorList>
    </citation>
    <scope>NUCLEOTIDE SEQUENCE [LARGE SCALE GENOMIC DNA]</scope>
    <source>
        <strain evidence="5 6">DSM 28287</strain>
    </source>
</reference>
<keyword evidence="6" id="KW-1185">Reference proteome</keyword>
<dbReference type="PANTHER" id="PTHR30408">
    <property type="entry name" value="TYPE-1 RESTRICTION ENZYME ECOKI SPECIFICITY PROTEIN"/>
    <property type="match status" value="1"/>
</dbReference>
<dbReference type="Pfam" id="PF01420">
    <property type="entry name" value="Methylase_S"/>
    <property type="match status" value="2"/>
</dbReference>
<keyword evidence="3" id="KW-0238">DNA-binding</keyword>
<gene>
    <name evidence="5" type="ORF">EV211_11628</name>
</gene>
<dbReference type="Proteomes" id="UP000295500">
    <property type="component" value="Unassembled WGS sequence"/>
</dbReference>
<dbReference type="SUPFAM" id="SSF116734">
    <property type="entry name" value="DNA methylase specificity domain"/>
    <property type="match status" value="2"/>
</dbReference>
<dbReference type="InterPro" id="IPR052021">
    <property type="entry name" value="Type-I_RS_S_subunit"/>
</dbReference>
<feature type="domain" description="Type I restriction modification DNA specificity" evidence="4">
    <location>
        <begin position="1"/>
        <end position="159"/>
    </location>
</feature>
<evidence type="ECO:0000259" key="4">
    <source>
        <dbReference type="Pfam" id="PF01420"/>
    </source>
</evidence>
<dbReference type="OrthoDB" id="9811611at2"/>
<evidence type="ECO:0000256" key="3">
    <source>
        <dbReference type="ARBA" id="ARBA00023125"/>
    </source>
</evidence>
<sequence>METYRLEDCCDILDSQRVPITEADRQEGEYPYYGANGVQDHVAGYIFDDELVLLAEDGGNFGSKTRPIAYRVSGKCWVNNHAHVLKPKKLIDIDFLCYSLMFYNTDGIVNGATRQKLTQASMRQMVIPKYSKERQLKIIKKLNTIQDIIAVREKQIIELDGLIKARFVEMFGNPVNNEKGFVKAAMGDYMTLLTDFSSNGSYKTLDGGVTMYDKYNYAWMVRTTDLESGDRSAIKYIDESAYELLAKSKIYGGEIIMNKIGSAGKIYLMPQIDMPASLGRNAFMFRYDERINVKFLYYLLTSEYGQREIQQYVRGAVTKTITKNDARTVLIIVPPIEMQNEFEAFVNQVDKSKAKIQKSLDETQLLFDSLMQKYFG</sequence>
<dbReference type="PANTHER" id="PTHR30408:SF12">
    <property type="entry name" value="TYPE I RESTRICTION ENZYME MJAVIII SPECIFICITY SUBUNIT"/>
    <property type="match status" value="1"/>
</dbReference>
<dbReference type="CDD" id="cd17262">
    <property type="entry name" value="RMtype1_S_Aco12261I-TRD2-CR2"/>
    <property type="match status" value="1"/>
</dbReference>
<protein>
    <submittedName>
        <fullName evidence="5">Type I restriction enzyme S subunit</fullName>
    </submittedName>
</protein>
<comment type="similarity">
    <text evidence="1">Belongs to the type-I restriction system S methylase family.</text>
</comment>
<dbReference type="Gene3D" id="3.90.220.20">
    <property type="entry name" value="DNA methylase specificity domains"/>
    <property type="match status" value="2"/>
</dbReference>
<name>A0A4R6Q363_9FIRM</name>
<comment type="caution">
    <text evidence="5">The sequence shown here is derived from an EMBL/GenBank/DDBJ whole genome shotgun (WGS) entry which is preliminary data.</text>
</comment>
<dbReference type="AlphaFoldDB" id="A0A4R6Q363"/>
<keyword evidence="2" id="KW-0680">Restriction system</keyword>
<dbReference type="RefSeq" id="WP_133528417.1">
    <property type="nucleotide sequence ID" value="NZ_SNXO01000016.1"/>
</dbReference>
<evidence type="ECO:0000256" key="2">
    <source>
        <dbReference type="ARBA" id="ARBA00022747"/>
    </source>
</evidence>
<dbReference type="InterPro" id="IPR000055">
    <property type="entry name" value="Restrct_endonuc_typeI_TRD"/>
</dbReference>
<dbReference type="GO" id="GO:0009307">
    <property type="term" value="P:DNA restriction-modification system"/>
    <property type="evidence" value="ECO:0007669"/>
    <property type="project" value="UniProtKB-KW"/>
</dbReference>
<proteinExistence type="inferred from homology"/>
<evidence type="ECO:0000313" key="6">
    <source>
        <dbReference type="Proteomes" id="UP000295500"/>
    </source>
</evidence>
<evidence type="ECO:0000256" key="1">
    <source>
        <dbReference type="ARBA" id="ARBA00010923"/>
    </source>
</evidence>
<dbReference type="EMBL" id="SNXO01000016">
    <property type="protein sequence ID" value="TDP56365.1"/>
    <property type="molecule type" value="Genomic_DNA"/>
</dbReference>
<feature type="domain" description="Type I restriction modification DNA specificity" evidence="4">
    <location>
        <begin position="213"/>
        <end position="358"/>
    </location>
</feature>
<dbReference type="GO" id="GO:0003677">
    <property type="term" value="F:DNA binding"/>
    <property type="evidence" value="ECO:0007669"/>
    <property type="project" value="UniProtKB-KW"/>
</dbReference>